<dbReference type="InterPro" id="IPR043129">
    <property type="entry name" value="ATPase_NBD"/>
</dbReference>
<evidence type="ECO:0000313" key="1">
    <source>
        <dbReference type="EMBL" id="ALS34731.1"/>
    </source>
</evidence>
<dbReference type="RefSeq" id="WP_058374767.1">
    <property type="nucleotide sequence ID" value="NZ_CP011035.1"/>
</dbReference>
<dbReference type="PATRIC" id="fig|1315283.4.peg.3322"/>
<gene>
    <name evidence="1" type="primary">nanK</name>
    <name evidence="1" type="ORF">PTRA_b0213</name>
</gene>
<dbReference type="Pfam" id="PF00480">
    <property type="entry name" value="ROK"/>
    <property type="match status" value="1"/>
</dbReference>
<dbReference type="GO" id="GO:0009384">
    <property type="term" value="F:N-acylmannosamine kinase activity"/>
    <property type="evidence" value="ECO:0007669"/>
    <property type="project" value="TreeGrafter"/>
</dbReference>
<dbReference type="GO" id="GO:0019262">
    <property type="term" value="P:N-acetylneuraminate catabolic process"/>
    <property type="evidence" value="ECO:0007669"/>
    <property type="project" value="TreeGrafter"/>
</dbReference>
<dbReference type="KEGG" id="ptn:PTRA_b0213"/>
<dbReference type="Gene3D" id="3.30.420.40">
    <property type="match status" value="2"/>
</dbReference>
<accession>A0A0U2WS95</accession>
<dbReference type="Proteomes" id="UP000065261">
    <property type="component" value="Chromosome II"/>
</dbReference>
<dbReference type="PANTHER" id="PTHR18964:SF169">
    <property type="entry name" value="N-ACETYLMANNOSAMINE KINASE"/>
    <property type="match status" value="1"/>
</dbReference>
<dbReference type="InterPro" id="IPR000600">
    <property type="entry name" value="ROK"/>
</dbReference>
<sequence length="291" mass="31280">MMNIAIDIGGTKIACALIDNDQIVNSLKVDSIIHTNIDDLAAYVYTVIEKWVPQASAINIACTGQVSAEFVNFLSVRRKLPLKAQLESLTNLPVTIINDASAAAWAEYTVNEQVKYKNFIYITVSTGVGAGIVFNDQIITCADGFCAHLGHTTVHIQSNHNYSCHCGRKNCVESIASGTAIAKHASKALGKTLNAKDVFTNYAEHPEVAEIIDNAASAVAELIFNMKATFGNEMVVIGGSVGLSALFFNKVAEKIQQAPAIYQVTLLQPVSGADADLIGVHHYAKNQLIEK</sequence>
<dbReference type="OrthoDB" id="9810372at2"/>
<dbReference type="AlphaFoldDB" id="A0A0U2WS95"/>
<keyword evidence="1" id="KW-0418">Kinase</keyword>
<dbReference type="SUPFAM" id="SSF53067">
    <property type="entry name" value="Actin-like ATPase domain"/>
    <property type="match status" value="1"/>
</dbReference>
<keyword evidence="1" id="KW-0808">Transferase</keyword>
<reference evidence="1 2" key="1">
    <citation type="submission" date="2015-03" db="EMBL/GenBank/DDBJ databases">
        <authorList>
            <person name="Murphy D."/>
        </authorList>
    </citation>
    <scope>NUCLEOTIDE SEQUENCE [LARGE SCALE GENOMIC DNA]</scope>
    <source>
        <strain evidence="1 2">KMM 520</strain>
    </source>
</reference>
<name>A0A0U2WS95_9GAMM</name>
<dbReference type="PANTHER" id="PTHR18964">
    <property type="entry name" value="ROK (REPRESSOR, ORF, KINASE) FAMILY"/>
    <property type="match status" value="1"/>
</dbReference>
<organism evidence="1">
    <name type="scientific">Pseudoalteromonas translucida KMM 520</name>
    <dbReference type="NCBI Taxonomy" id="1315283"/>
    <lineage>
        <taxon>Bacteria</taxon>
        <taxon>Pseudomonadati</taxon>
        <taxon>Pseudomonadota</taxon>
        <taxon>Gammaproteobacteria</taxon>
        <taxon>Alteromonadales</taxon>
        <taxon>Pseudoalteromonadaceae</taxon>
        <taxon>Pseudoalteromonas</taxon>
    </lineage>
</organism>
<evidence type="ECO:0000313" key="2">
    <source>
        <dbReference type="Proteomes" id="UP000065261"/>
    </source>
</evidence>
<proteinExistence type="predicted"/>
<dbReference type="EMBL" id="CP011035">
    <property type="protein sequence ID" value="ALS34731.1"/>
    <property type="molecule type" value="Genomic_DNA"/>
</dbReference>
<protein>
    <submittedName>
        <fullName evidence="1">N-acylmannosamine kinase</fullName>
    </submittedName>
</protein>